<dbReference type="AlphaFoldDB" id="A0A132BCK5"/>
<name>A0A132BCK5_MOLSC</name>
<evidence type="ECO:0000313" key="1">
    <source>
        <dbReference type="EMBL" id="KUJ10160.1"/>
    </source>
</evidence>
<dbReference type="RefSeq" id="XP_018064515.1">
    <property type="nucleotide sequence ID" value="XM_018216006.1"/>
</dbReference>
<dbReference type="EMBL" id="KQ947430">
    <property type="protein sequence ID" value="KUJ10160.1"/>
    <property type="molecule type" value="Genomic_DNA"/>
</dbReference>
<evidence type="ECO:0000313" key="2">
    <source>
        <dbReference type="Proteomes" id="UP000070700"/>
    </source>
</evidence>
<gene>
    <name evidence="1" type="ORF">LY89DRAFT_689979</name>
</gene>
<dbReference type="GeneID" id="28825732"/>
<dbReference type="Proteomes" id="UP000070700">
    <property type="component" value="Unassembled WGS sequence"/>
</dbReference>
<organism evidence="1 2">
    <name type="scientific">Mollisia scopiformis</name>
    <name type="common">Conifer needle endophyte fungus</name>
    <name type="synonym">Phialocephala scopiformis</name>
    <dbReference type="NCBI Taxonomy" id="149040"/>
    <lineage>
        <taxon>Eukaryota</taxon>
        <taxon>Fungi</taxon>
        <taxon>Dikarya</taxon>
        <taxon>Ascomycota</taxon>
        <taxon>Pezizomycotina</taxon>
        <taxon>Leotiomycetes</taxon>
        <taxon>Helotiales</taxon>
        <taxon>Mollisiaceae</taxon>
        <taxon>Mollisia</taxon>
    </lineage>
</organism>
<dbReference type="KEGG" id="psco:LY89DRAFT_689979"/>
<proteinExistence type="predicted"/>
<sequence>MSMTIAPQTTAPNELPTRAKEDTIRISNPVFSHQCHHFISNAISNRPTSHNPNFIITSGKPKSPSPKAKTCMPPTHLHHHIQSRIRIKASRRHCPWSEREMCSWFLSVQNREERQDGGACEEDAWEELEFWCELFKKQQLLCDLLQAWKY</sequence>
<reference evidence="1 2" key="1">
    <citation type="submission" date="2015-10" db="EMBL/GenBank/DDBJ databases">
        <title>Full genome of DAOMC 229536 Phialocephala scopiformis, a fungal endophyte of spruce producing the potent anti-insectan compound rugulosin.</title>
        <authorList>
            <consortium name="DOE Joint Genome Institute"/>
            <person name="Walker A.K."/>
            <person name="Frasz S.L."/>
            <person name="Seifert K.A."/>
            <person name="Miller J.D."/>
            <person name="Mondo S.J."/>
            <person name="Labutti K."/>
            <person name="Lipzen A."/>
            <person name="Dockter R."/>
            <person name="Kennedy M."/>
            <person name="Grigoriev I.V."/>
            <person name="Spatafora J.W."/>
        </authorList>
    </citation>
    <scope>NUCLEOTIDE SEQUENCE [LARGE SCALE GENOMIC DNA]</scope>
    <source>
        <strain evidence="1 2">CBS 120377</strain>
    </source>
</reference>
<accession>A0A132BCK5</accession>
<keyword evidence="2" id="KW-1185">Reference proteome</keyword>
<dbReference type="InParanoid" id="A0A132BCK5"/>
<protein>
    <submittedName>
        <fullName evidence="1">Uncharacterized protein</fullName>
    </submittedName>
</protein>